<keyword evidence="2" id="KW-1185">Reference proteome</keyword>
<evidence type="ECO:0000313" key="1">
    <source>
        <dbReference type="EMBL" id="CAF1685076.1"/>
    </source>
</evidence>
<dbReference type="AlphaFoldDB" id="A0A816HEL6"/>
<protein>
    <submittedName>
        <fullName evidence="1">Uncharacterized protein</fullName>
    </submittedName>
</protein>
<gene>
    <name evidence="1" type="ORF">XAT740_LOCUS61669</name>
</gene>
<comment type="caution">
    <text evidence="1">The sequence shown here is derived from an EMBL/GenBank/DDBJ whole genome shotgun (WGS) entry which is preliminary data.</text>
</comment>
<dbReference type="Proteomes" id="UP000663828">
    <property type="component" value="Unassembled WGS sequence"/>
</dbReference>
<reference evidence="1" key="1">
    <citation type="submission" date="2021-02" db="EMBL/GenBank/DDBJ databases">
        <authorList>
            <person name="Nowell W R."/>
        </authorList>
    </citation>
    <scope>NUCLEOTIDE SEQUENCE</scope>
</reference>
<evidence type="ECO:0000313" key="2">
    <source>
        <dbReference type="Proteomes" id="UP000663828"/>
    </source>
</evidence>
<organism evidence="1 2">
    <name type="scientific">Adineta ricciae</name>
    <name type="common">Rotifer</name>
    <dbReference type="NCBI Taxonomy" id="249248"/>
    <lineage>
        <taxon>Eukaryota</taxon>
        <taxon>Metazoa</taxon>
        <taxon>Spiralia</taxon>
        <taxon>Gnathifera</taxon>
        <taxon>Rotifera</taxon>
        <taxon>Eurotatoria</taxon>
        <taxon>Bdelloidea</taxon>
        <taxon>Adinetida</taxon>
        <taxon>Adinetidae</taxon>
        <taxon>Adineta</taxon>
    </lineage>
</organism>
<dbReference type="EMBL" id="CAJNOR010016445">
    <property type="protein sequence ID" value="CAF1685076.1"/>
    <property type="molecule type" value="Genomic_DNA"/>
</dbReference>
<accession>A0A816HEL6</accession>
<name>A0A816HEL6_ADIRI</name>
<sequence length="115" mass="13973">MTCNEVNCEKLSCALCYDCQQSLCVDHIIDHHDRVLQRHLSFYDTLRQLYKKLRSMSIEQCYQQVFRQISSDHIYSSDRLLFDLRSIREELIEQLTRFKQKHFYQLQQISGRLHD</sequence>
<proteinExistence type="predicted"/>
<feature type="non-terminal residue" evidence="1">
    <location>
        <position position="115"/>
    </location>
</feature>